<reference evidence="1 2" key="1">
    <citation type="journal article" date="2014" name="ISME J.">
        <title>Trehalose/2-sulfotrehalose biosynthesis and glycine-betaine uptake are widely spread mechanisms for osmoadaptation in the Halobacteriales.</title>
        <authorList>
            <person name="Youssef N.H."/>
            <person name="Savage-Ashlock K.N."/>
            <person name="McCully A.L."/>
            <person name="Luedtke B."/>
            <person name="Shaw E.I."/>
            <person name="Hoff W.D."/>
            <person name="Elshahed M.S."/>
        </authorList>
    </citation>
    <scope>NUCLEOTIDE SEQUENCE [LARGE SCALE GENOMIC DNA]</scope>
    <source>
        <strain evidence="1 2">DX253</strain>
    </source>
</reference>
<sequence length="101" mass="11418">MKALLDAARRGGVTFDRSWAFRRDDDHPDLMVEVTRLVTDSDTAHSCDEYAPTMGETEFETELSSLLRSASRSGIGFDRAWTFRCADGIDLMVEITRLAKR</sequence>
<dbReference type="PATRIC" id="fig|797209.4.peg.3047"/>
<organism evidence="1 2">
    <name type="scientific">Haladaptatus paucihalophilus DX253</name>
    <dbReference type="NCBI Taxonomy" id="797209"/>
    <lineage>
        <taxon>Archaea</taxon>
        <taxon>Methanobacteriati</taxon>
        <taxon>Methanobacteriota</taxon>
        <taxon>Stenosarchaea group</taxon>
        <taxon>Halobacteria</taxon>
        <taxon>Halobacteriales</taxon>
        <taxon>Haladaptataceae</taxon>
        <taxon>Haladaptatus</taxon>
    </lineage>
</organism>
<dbReference type="OrthoDB" id="248353at2157"/>
<dbReference type="Proteomes" id="UP000003751">
    <property type="component" value="Unassembled WGS sequence"/>
</dbReference>
<name>E7QW97_HALPU</name>
<proteinExistence type="predicted"/>
<gene>
    <name evidence="1" type="ORF">ZOD2009_15426</name>
</gene>
<protein>
    <submittedName>
        <fullName evidence="1">Uncharacterized protein</fullName>
    </submittedName>
</protein>
<dbReference type="EMBL" id="AEMG01000016">
    <property type="protein sequence ID" value="EFW91231.1"/>
    <property type="molecule type" value="Genomic_DNA"/>
</dbReference>
<evidence type="ECO:0000313" key="1">
    <source>
        <dbReference type="EMBL" id="EFW91231.1"/>
    </source>
</evidence>
<comment type="caution">
    <text evidence="1">The sequence shown here is derived from an EMBL/GenBank/DDBJ whole genome shotgun (WGS) entry which is preliminary data.</text>
</comment>
<dbReference type="AlphaFoldDB" id="E7QW97"/>
<evidence type="ECO:0000313" key="2">
    <source>
        <dbReference type="Proteomes" id="UP000003751"/>
    </source>
</evidence>
<accession>E7QW97</accession>